<gene>
    <name evidence="2" type="primary">LOC110437833</name>
</gene>
<keyword evidence="1" id="KW-1185">Reference proteome</keyword>
<accession>A0AC58ICX9</accession>
<name>A0AC58ICX9_DANRE</name>
<evidence type="ECO:0000313" key="2">
    <source>
        <dbReference type="RefSeq" id="XP_073792095.1"/>
    </source>
</evidence>
<sequence length="395" mass="43517">MDLSCLVSAVEAAGVGEMVWGIFSWHTLGPLVQPCILKVHLSSLRWRRFPSPSQKSAWTSTFPARLLQRESTQLPQRSAPEQFTLEEIPITESKVSMDVNFSGSSPAKRVNSKSVSPPPGAVLVLHSLLLEFPLSMAFAEQLLTYSVGETIERSEDELDTVPTSVLIQVVELLGRDQQPDPVVPTSRFIELKTLLVSNLHPMVTEQQLIEKFGALGSISTVQVCRNNIISPAYAFVTFHHRRDAVRAQKALNFTDLLNKPLIIMWGPDKTIEVLSDNDSSSPRQTEERETAGETEERKTSGETERKAAGDTEERKTSGETEREAAGDTEERKTSKETEREAAGDTEERANSESSWGRRISNNVKSAVKAAVSSPAAWVGVGIGVCAAYAYFRSRS</sequence>
<dbReference type="RefSeq" id="XP_073792095.1">
    <property type="nucleotide sequence ID" value="XM_073935994.1"/>
</dbReference>
<protein>
    <submittedName>
        <fullName evidence="2">Uncharacterized protein isoform X1</fullName>
    </submittedName>
</protein>
<dbReference type="Proteomes" id="UP000000437">
    <property type="component" value="Chromosome 21"/>
</dbReference>
<evidence type="ECO:0000313" key="1">
    <source>
        <dbReference type="Proteomes" id="UP000000437"/>
    </source>
</evidence>
<organism evidence="1 2">
    <name type="scientific">Danio rerio</name>
    <name type="common">Zebrafish</name>
    <name type="synonym">Brachydanio rerio</name>
    <dbReference type="NCBI Taxonomy" id="7955"/>
    <lineage>
        <taxon>Eukaryota</taxon>
        <taxon>Metazoa</taxon>
        <taxon>Chordata</taxon>
        <taxon>Craniata</taxon>
        <taxon>Vertebrata</taxon>
        <taxon>Euteleostomi</taxon>
        <taxon>Actinopterygii</taxon>
        <taxon>Neopterygii</taxon>
        <taxon>Teleostei</taxon>
        <taxon>Ostariophysi</taxon>
        <taxon>Cypriniformes</taxon>
        <taxon>Danionidae</taxon>
        <taxon>Danioninae</taxon>
        <taxon>Danio</taxon>
    </lineage>
</organism>
<reference evidence="2" key="1">
    <citation type="submission" date="2025-08" db="UniProtKB">
        <authorList>
            <consortium name="RefSeq"/>
        </authorList>
    </citation>
    <scope>IDENTIFICATION</scope>
    <source>
        <strain evidence="2">Tuebingen</strain>
        <tissue evidence="2">Fibroblasts and whole tissue</tissue>
    </source>
</reference>
<proteinExistence type="predicted"/>